<keyword evidence="1" id="KW-1133">Transmembrane helix</keyword>
<proteinExistence type="predicted"/>
<reference evidence="2" key="1">
    <citation type="submission" date="2023-01" db="EMBL/GenBank/DDBJ databases">
        <authorList>
            <person name="Van Ghelder C."/>
            <person name="Rancurel C."/>
        </authorList>
    </citation>
    <scope>NUCLEOTIDE SEQUENCE</scope>
    <source>
        <strain evidence="2">CNCM I-4278</strain>
    </source>
</reference>
<keyword evidence="1" id="KW-0812">Transmembrane</keyword>
<evidence type="ECO:0000256" key="1">
    <source>
        <dbReference type="SAM" id="Phobius"/>
    </source>
</evidence>
<evidence type="ECO:0000313" key="2">
    <source>
        <dbReference type="EMBL" id="CAI6338099.1"/>
    </source>
</evidence>
<gene>
    <name evidence="2" type="ORF">PDIGIT_LOCUS11223</name>
</gene>
<dbReference type="AlphaFoldDB" id="A0A9W4UML7"/>
<dbReference type="Proteomes" id="UP001152607">
    <property type="component" value="Unassembled WGS sequence"/>
</dbReference>
<name>A0A9W4UML7_9PLEO</name>
<keyword evidence="1" id="KW-0472">Membrane</keyword>
<comment type="caution">
    <text evidence="2">The sequence shown here is derived from an EMBL/GenBank/DDBJ whole genome shotgun (WGS) entry which is preliminary data.</text>
</comment>
<evidence type="ECO:0000313" key="3">
    <source>
        <dbReference type="Proteomes" id="UP001152607"/>
    </source>
</evidence>
<feature type="transmembrane region" description="Helical" evidence="1">
    <location>
        <begin position="6"/>
        <end position="22"/>
    </location>
</feature>
<sequence length="86" mass="9911">MHWLYIGIFAYCSLSLVIFIITPSTRVRSHVSPHLPVKITNVARSSCVSMCKNPDKLFRKESHTKEEPLEEWKVAFPLDPSHDCQL</sequence>
<protein>
    <submittedName>
        <fullName evidence="2">Uncharacterized protein</fullName>
    </submittedName>
</protein>
<accession>A0A9W4UML7</accession>
<keyword evidence="3" id="KW-1185">Reference proteome</keyword>
<organism evidence="2 3">
    <name type="scientific">Periconia digitata</name>
    <dbReference type="NCBI Taxonomy" id="1303443"/>
    <lineage>
        <taxon>Eukaryota</taxon>
        <taxon>Fungi</taxon>
        <taxon>Dikarya</taxon>
        <taxon>Ascomycota</taxon>
        <taxon>Pezizomycotina</taxon>
        <taxon>Dothideomycetes</taxon>
        <taxon>Pleosporomycetidae</taxon>
        <taxon>Pleosporales</taxon>
        <taxon>Massarineae</taxon>
        <taxon>Periconiaceae</taxon>
        <taxon>Periconia</taxon>
    </lineage>
</organism>
<dbReference type="EMBL" id="CAOQHR010000008">
    <property type="protein sequence ID" value="CAI6338099.1"/>
    <property type="molecule type" value="Genomic_DNA"/>
</dbReference>